<evidence type="ECO:0000313" key="13">
    <source>
        <dbReference type="EMBL" id="CDK28543.1"/>
    </source>
</evidence>
<feature type="domain" description="1,3-beta-glucan synthase component FKS1-like" evidence="12">
    <location>
        <begin position="193"/>
        <end position="308"/>
    </location>
</feature>
<dbReference type="Pfam" id="PF02364">
    <property type="entry name" value="Glucan_synthase"/>
    <property type="match status" value="1"/>
</dbReference>
<dbReference type="STRING" id="1382522.W6MQF9"/>
<dbReference type="EMBL" id="HG793129">
    <property type="protein sequence ID" value="CDK28543.1"/>
    <property type="molecule type" value="Genomic_DNA"/>
</dbReference>
<keyword evidence="4" id="KW-0328">Glycosyltransferase</keyword>
<evidence type="ECO:0000256" key="8">
    <source>
        <dbReference type="ARBA" id="ARBA00023136"/>
    </source>
</evidence>
<feature type="transmembrane region" description="Helical" evidence="11">
    <location>
        <begin position="1483"/>
        <end position="1511"/>
    </location>
</feature>
<evidence type="ECO:0000256" key="9">
    <source>
        <dbReference type="ARBA" id="ARBA00031935"/>
    </source>
</evidence>
<evidence type="ECO:0000256" key="10">
    <source>
        <dbReference type="ARBA" id="ARBA00047777"/>
    </source>
</evidence>
<dbReference type="InterPro" id="IPR056261">
    <property type="entry name" value="FKS1-like_dom2"/>
</dbReference>
<dbReference type="RefSeq" id="XP_022460533.1">
    <property type="nucleotide sequence ID" value="XM_022601270.1"/>
</dbReference>
<evidence type="ECO:0000256" key="5">
    <source>
        <dbReference type="ARBA" id="ARBA00022679"/>
    </source>
</evidence>
<evidence type="ECO:0000313" key="14">
    <source>
        <dbReference type="Proteomes" id="UP000019384"/>
    </source>
</evidence>
<evidence type="ECO:0000256" key="7">
    <source>
        <dbReference type="ARBA" id="ARBA00022989"/>
    </source>
</evidence>
<reference evidence="13" key="2">
    <citation type="submission" date="2014-02" db="EMBL/GenBank/DDBJ databases">
        <title>Complete DNA sequence of /Kuraishia capsulata/ illustrates novel genomic features among budding yeasts (/Saccharomycotina/).</title>
        <authorList>
            <person name="Morales L."/>
            <person name="Noel B."/>
            <person name="Porcel B."/>
            <person name="Marcet-Houben M."/>
            <person name="Hullo M-F."/>
            <person name="Sacerdot C."/>
            <person name="Tekaia F."/>
            <person name="Leh-Louis V."/>
            <person name="Despons L."/>
            <person name="Khanna V."/>
            <person name="Aury J-M."/>
            <person name="Barbe V."/>
            <person name="Couloux A."/>
            <person name="Labadie K."/>
            <person name="Pelletier E."/>
            <person name="Souciet J-L."/>
            <person name="Boekhout T."/>
            <person name="Gabaldon T."/>
            <person name="Wincker P."/>
            <person name="Dujon B."/>
        </authorList>
    </citation>
    <scope>NUCLEOTIDE SEQUENCE</scope>
    <source>
        <strain evidence="13">CBS 1993</strain>
    </source>
</reference>
<evidence type="ECO:0000256" key="4">
    <source>
        <dbReference type="ARBA" id="ARBA00022676"/>
    </source>
</evidence>
<organism evidence="13 14">
    <name type="scientific">Kuraishia capsulata CBS 1993</name>
    <dbReference type="NCBI Taxonomy" id="1382522"/>
    <lineage>
        <taxon>Eukaryota</taxon>
        <taxon>Fungi</taxon>
        <taxon>Dikarya</taxon>
        <taxon>Ascomycota</taxon>
        <taxon>Saccharomycotina</taxon>
        <taxon>Pichiomycetes</taxon>
        <taxon>Pichiales</taxon>
        <taxon>Pichiaceae</taxon>
        <taxon>Kuraishia</taxon>
    </lineage>
</organism>
<keyword evidence="6 11" id="KW-0812">Transmembrane</keyword>
<dbReference type="GO" id="GO:0003843">
    <property type="term" value="F:1,3-beta-D-glucan synthase activity"/>
    <property type="evidence" value="ECO:0007669"/>
    <property type="project" value="UniProtKB-EC"/>
</dbReference>
<dbReference type="EC" id="2.4.1.34" evidence="3"/>
<keyword evidence="14" id="KW-1185">Reference proteome</keyword>
<dbReference type="GO" id="GO:0000148">
    <property type="term" value="C:1,3-beta-D-glucan synthase complex"/>
    <property type="evidence" value="ECO:0007669"/>
    <property type="project" value="InterPro"/>
</dbReference>
<feature type="transmembrane region" description="Helical" evidence="11">
    <location>
        <begin position="1324"/>
        <end position="1344"/>
    </location>
</feature>
<dbReference type="HOGENOM" id="CLU_000844_0_1_1"/>
<dbReference type="PANTHER" id="PTHR12741:SF48">
    <property type="entry name" value="1,3-BETA-GLUCAN SYNTHASE COMPONENT FKS1-RELATED"/>
    <property type="match status" value="1"/>
</dbReference>
<accession>W6MQF9</accession>
<feature type="transmembrane region" description="Helical" evidence="11">
    <location>
        <begin position="460"/>
        <end position="479"/>
    </location>
</feature>
<feature type="transmembrane region" description="Helical" evidence="11">
    <location>
        <begin position="1618"/>
        <end position="1642"/>
    </location>
</feature>
<feature type="transmembrane region" description="Helical" evidence="11">
    <location>
        <begin position="1266"/>
        <end position="1289"/>
    </location>
</feature>
<dbReference type="InterPro" id="IPR003440">
    <property type="entry name" value="Glyco_trans_48_dom"/>
</dbReference>
<feature type="transmembrane region" description="Helical" evidence="11">
    <location>
        <begin position="1233"/>
        <end position="1254"/>
    </location>
</feature>
<protein>
    <recommendedName>
        <fullName evidence="3">1,3-beta-glucan synthase</fullName>
        <ecNumber evidence="3">2.4.1.34</ecNumber>
    </recommendedName>
    <alternativeName>
        <fullName evidence="9">1,3-beta-D-glucan-UDP glucosyltransferase</fullName>
    </alternativeName>
</protein>
<dbReference type="InterPro" id="IPR026899">
    <property type="entry name" value="FKS1-like_dom1"/>
</dbReference>
<name>W6MQF9_9ASCO</name>
<sequence length="1736" mass="199930">MSDDLVYNARLGEALLRNDGVVVEETVSDQISDQISEIDSKKPSEFSGSPVVLDEDPYLAWNSDSKTPISAEQIWEIFEKLKDMFGFQRDSVLNMYDHLMVQLDSRASRMTSARSLLSLHADYIGGEHSNYRKWYFASHLNQPGEIYTGKQPKDTSNGAVKDSIYDEFDTLTLKPLEMAEYKWKWKMGQYSPEDMIHHLALYLLIWGESNQVRFTPECLCFLFKCAWDHMDYIRFKETQGVETNYPEYDFLNRYVTPLYNFIRDQQLKFKQGRWVRREKDHDRTIGYDDVNQLFWHSKGISRLVLDDGSKLLSYDPHLRYSKLAFVRWDKAFYKTYKERRSSWHLATNFSRIWIIHISVFWYYYCFNSPTFYTKDYSLRSNSQPTPQAQLSACSLAGALACIIQLTATVSEWAFVPRQWPDANHVFLRIIAILFILALNVGPSVYIFGFNKLDAQTQVGFTISVAQFVFSIITTLYFSFQTPQNLFSPFRRRGSLQNATHDAFSASFPKLTNKSRILSCGLWLTVFGAKFLESYIFLTLSLRDSIISLSLMDMNRCTGEAFWGNIFCRQQARVVLVLMYGTDFILFFLDTYLWYIICNCALSVALAFSSGISVMSPWKNVISRLPQRIYSKLLRTHDKDYRPNLLIFQIWNAIMHSMHRDHLISREHLARLLFTQTTNEQGEIEVKVPSFFVSQGDTSKTFNYFFANSEGERRISFFAQSLSTPIPEPGPINEMPTFTVLIPHYEEKVILSLKEIIREDENSRISLLEYLKELYKSDWDCFVEDSKFVATAAPVDKDLDEACNNDDLPFYCVGYKSSSSEFTLRTRIWASLRTQTLYRTISGFMNYYIAIKLLCGVENSEIYRNTDDSKLKPYLEAFVKRKFRLVVSMQKYQKMTKLEKDDIRHLAQAFPHLNIVSLEQEKKGDGEEITYFSTLYGCSETDADGMPKMIYKVQLSGNPILGDGKADNQNMSLIYYRGEYIQVIDANQDNYLEECLKVRSVLSEFEGKAKSFVHPYALGCFWESEPPVAIVGAREYIFSENTGILGDVAAGKEQTFGTLFARTLAQIGGKLHYGHPDFLNAIFMTTRGGISKSQRGLHLNEDIYAGMMALLRGGRITHCDYYQCGKGRDLGFGSILNFTSKIGGGMGEQMLSREYYYLGTRLPLDRFLSFYYAHPGFHLNNRFIMLSLQLFMLVLMNLGALAHESIVCRWDKNMAITAEPQPLGCYNLVPLYHWISRFVISIFICFFISFCPLVVHELTERGAKKAITRLMSHFMSLSPLFEVFVCQIYSNSLQSVLVFGGARYMATGRGFAISRIPFCSLYSNYAPSSIFTGIRLCLVLLFATVCLWQYSIMWFWITVVSLCFSPFFFNPHQFVWNEFFLDYREFLRWLTRGNSQWHASSWIQHTRLSRSRYTGFKRGKLRGDDGQIQPSQDRRRAPFANILVAEVLAPLGQSIFMFTAYTFINAQNGVKEPEVVNSVVRMAILVIVPILINILVLLLIFLVSCLLGPLLSYCCNRTGTVSSFVAHGIAVLVHAISFELTWVLEGWDFSRALCAFICCVCIQQLLFRSVVVLLLTRELKQDSVNRAWWSGNWAKAGIGIFVISQPFRELLVKTIEMSLFAADFTLGHALLFCLSPILFVPWIDSLHTRLLFWMKNTGPLRGRIYSPKKTRLRRKRVRLHAMLFFTILAVFIALVLVPVIVGHTKFVDYDLPDRGLGLIQPHRQNNNDTGSQFVVKD</sequence>
<dbReference type="GO" id="GO:0006075">
    <property type="term" value="P:(1-&gt;3)-beta-D-glucan biosynthetic process"/>
    <property type="evidence" value="ECO:0007669"/>
    <property type="project" value="InterPro"/>
</dbReference>
<dbReference type="PANTHER" id="PTHR12741">
    <property type="entry name" value="LYST-INTERACTING PROTEIN LIP5 DOPAMINE RESPONSIVE PROTEIN DRG-1"/>
    <property type="match status" value="1"/>
</dbReference>
<dbReference type="OrthoDB" id="1880850at2759"/>
<feature type="transmembrane region" description="Helical" evidence="11">
    <location>
        <begin position="343"/>
        <end position="364"/>
    </location>
</feature>
<feature type="transmembrane region" description="Helical" evidence="11">
    <location>
        <begin position="1438"/>
        <end position="1463"/>
    </location>
</feature>
<dbReference type="GO" id="GO:0005886">
    <property type="term" value="C:plasma membrane"/>
    <property type="evidence" value="ECO:0007669"/>
    <property type="project" value="TreeGrafter"/>
</dbReference>
<comment type="subcellular location">
    <subcellularLocation>
        <location evidence="1">Membrane</location>
        <topology evidence="1">Multi-pass membrane protein</topology>
    </subcellularLocation>
</comment>
<keyword evidence="8 11" id="KW-0472">Membrane</keyword>
<feature type="transmembrane region" description="Helical" evidence="11">
    <location>
        <begin position="1586"/>
        <end position="1606"/>
    </location>
</feature>
<evidence type="ECO:0000256" key="3">
    <source>
        <dbReference type="ARBA" id="ARBA00012589"/>
    </source>
</evidence>
<feature type="transmembrane region" description="Helical" evidence="11">
    <location>
        <begin position="1350"/>
        <end position="1368"/>
    </location>
</feature>
<keyword evidence="7 11" id="KW-1133">Transmembrane helix</keyword>
<feature type="transmembrane region" description="Helical" evidence="11">
    <location>
        <begin position="1182"/>
        <end position="1201"/>
    </location>
</feature>
<dbReference type="GO" id="GO:0030476">
    <property type="term" value="P:ascospore wall assembly"/>
    <property type="evidence" value="ECO:0007669"/>
    <property type="project" value="EnsemblFungi"/>
</dbReference>
<evidence type="ECO:0000256" key="1">
    <source>
        <dbReference type="ARBA" id="ARBA00004141"/>
    </source>
</evidence>
<feature type="transmembrane region" description="Helical" evidence="11">
    <location>
        <begin position="425"/>
        <end position="448"/>
    </location>
</feature>
<reference evidence="13" key="1">
    <citation type="submission" date="2013-12" db="EMBL/GenBank/DDBJ databases">
        <authorList>
            <person name="Genoscope - CEA"/>
        </authorList>
    </citation>
    <scope>NUCLEOTIDE SEQUENCE</scope>
    <source>
        <strain evidence="13">CBS 1993</strain>
    </source>
</reference>
<evidence type="ECO:0000256" key="11">
    <source>
        <dbReference type="SAM" id="Phobius"/>
    </source>
</evidence>
<feature type="transmembrane region" description="Helical" evidence="11">
    <location>
        <begin position="1523"/>
        <end position="1543"/>
    </location>
</feature>
<evidence type="ECO:0000256" key="6">
    <source>
        <dbReference type="ARBA" id="ARBA00022692"/>
    </source>
</evidence>
<comment type="catalytic activity">
    <reaction evidence="10">
        <text>[(1-&gt;3)-beta-D-glucosyl](n) + UDP-alpha-D-glucose = [(1-&gt;3)-beta-D-glucosyl](n+1) + UDP + H(+)</text>
        <dbReference type="Rhea" id="RHEA:21476"/>
        <dbReference type="Rhea" id="RHEA-COMP:11146"/>
        <dbReference type="Rhea" id="RHEA-COMP:14303"/>
        <dbReference type="ChEBI" id="CHEBI:15378"/>
        <dbReference type="ChEBI" id="CHEBI:37671"/>
        <dbReference type="ChEBI" id="CHEBI:58223"/>
        <dbReference type="ChEBI" id="CHEBI:58885"/>
        <dbReference type="EC" id="2.4.1.34"/>
    </reaction>
</comment>
<dbReference type="Pfam" id="PF23605">
    <property type="entry name" value="FKS1_dom2"/>
    <property type="match status" value="1"/>
</dbReference>
<dbReference type="GeneID" id="34521921"/>
<feature type="transmembrane region" description="Helical" evidence="11">
    <location>
        <begin position="1678"/>
        <end position="1700"/>
    </location>
</feature>
<dbReference type="SMART" id="SM01205">
    <property type="entry name" value="FKS1_dom1"/>
    <property type="match status" value="1"/>
</dbReference>
<keyword evidence="5" id="KW-0808">Transferase</keyword>
<comment type="similarity">
    <text evidence="2">Belongs to the glycosyltransferase 48 family.</text>
</comment>
<proteinExistence type="inferred from homology"/>
<gene>
    <name evidence="13" type="ORF">KUCA_T00004526001</name>
</gene>
<evidence type="ECO:0000256" key="2">
    <source>
        <dbReference type="ARBA" id="ARBA00009040"/>
    </source>
</evidence>
<dbReference type="Pfam" id="PF14288">
    <property type="entry name" value="FKS1_dom1"/>
    <property type="match status" value="1"/>
</dbReference>
<evidence type="ECO:0000259" key="12">
    <source>
        <dbReference type="SMART" id="SM01205"/>
    </source>
</evidence>
<dbReference type="GO" id="GO:0051278">
    <property type="term" value="P:fungal-type cell wall polysaccharide biosynthetic process"/>
    <property type="evidence" value="ECO:0007669"/>
    <property type="project" value="TreeGrafter"/>
</dbReference>
<feature type="transmembrane region" description="Helical" evidence="11">
    <location>
        <begin position="1549"/>
        <end position="1574"/>
    </location>
</feature>
<dbReference type="Proteomes" id="UP000019384">
    <property type="component" value="Unassembled WGS sequence"/>
</dbReference>